<comment type="caution">
    <text evidence="2">The sequence shown here is derived from an EMBL/GenBank/DDBJ whole genome shotgun (WGS) entry which is preliminary data.</text>
</comment>
<sequence length="211" mass="23408">MRFILLTLLCLVPGLARAQAEELENPGTVSAVQDRLYRMHHELTLGVGVLPADAYYKGLIGNVGYTYHFSDSFAWQVGRGTYSYNVQTSLRRQLERDFDVSPTNTAFEDQVQWMVGSDLVWSPLYGKTSFLNTNVIHFEVFLLGGGTVVKVERSDGFRPAINLGLGLRVFSSRNVSFRLDVTNNTVFAGASRIINVPTVQLGTAFNFGATE</sequence>
<protein>
    <submittedName>
        <fullName evidence="2">Outer membrane beta-barrel domain-containing protein</fullName>
    </submittedName>
</protein>
<dbReference type="Proteomes" id="UP000268094">
    <property type="component" value="Unassembled WGS sequence"/>
</dbReference>
<feature type="signal peptide" evidence="1">
    <location>
        <begin position="1"/>
        <end position="18"/>
    </location>
</feature>
<evidence type="ECO:0000256" key="1">
    <source>
        <dbReference type="SAM" id="SignalP"/>
    </source>
</evidence>
<keyword evidence="1" id="KW-0732">Signal</keyword>
<gene>
    <name evidence="2" type="ORF">D7V88_09095</name>
</gene>
<feature type="chain" id="PRO_5017278060" evidence="1">
    <location>
        <begin position="19"/>
        <end position="211"/>
    </location>
</feature>
<dbReference type="InterPro" id="IPR030820">
    <property type="entry name" value="OMP_myx_plus_Proteobacteria"/>
</dbReference>
<dbReference type="RefSeq" id="WP_120540223.1">
    <property type="nucleotide sequence ID" value="NZ_RAVZ01000043.1"/>
</dbReference>
<proteinExistence type="predicted"/>
<dbReference type="EMBL" id="RAVZ01000043">
    <property type="protein sequence ID" value="RKG91590.1"/>
    <property type="molecule type" value="Genomic_DNA"/>
</dbReference>
<name>A0A3A8JIB8_9BACT</name>
<evidence type="ECO:0000313" key="3">
    <source>
        <dbReference type="Proteomes" id="UP000268094"/>
    </source>
</evidence>
<keyword evidence="3" id="KW-1185">Reference proteome</keyword>
<organism evidence="2 3">
    <name type="scientific">Corallococcus terminator</name>
    <dbReference type="NCBI Taxonomy" id="2316733"/>
    <lineage>
        <taxon>Bacteria</taxon>
        <taxon>Pseudomonadati</taxon>
        <taxon>Myxococcota</taxon>
        <taxon>Myxococcia</taxon>
        <taxon>Myxococcales</taxon>
        <taxon>Cystobacterineae</taxon>
        <taxon>Myxococcaceae</taxon>
        <taxon>Corallococcus</taxon>
    </lineage>
</organism>
<reference evidence="3" key="1">
    <citation type="submission" date="2018-09" db="EMBL/GenBank/DDBJ databases">
        <authorList>
            <person name="Livingstone P.G."/>
            <person name="Whitworth D.E."/>
        </authorList>
    </citation>
    <scope>NUCLEOTIDE SEQUENCE [LARGE SCALE GENOMIC DNA]</scope>
    <source>
        <strain evidence="3">CA054A</strain>
    </source>
</reference>
<dbReference type="OrthoDB" id="5495025at2"/>
<evidence type="ECO:0000313" key="2">
    <source>
        <dbReference type="EMBL" id="RKG91590.1"/>
    </source>
</evidence>
<accession>A0A3A8JIB8</accession>
<dbReference type="AlphaFoldDB" id="A0A3A8JIB8"/>
<dbReference type="NCBIfam" id="TIGR04565">
    <property type="entry name" value="OMP_myx_plus"/>
    <property type="match status" value="1"/>
</dbReference>